<keyword evidence="2" id="KW-0472">Membrane</keyword>
<gene>
    <name evidence="3" type="ORF">C9I99_21750</name>
</gene>
<protein>
    <recommendedName>
        <fullName evidence="5">Type IV pilus biogenesis protein PilP</fullName>
    </recommendedName>
</protein>
<dbReference type="Proteomes" id="UP000241222">
    <property type="component" value="Unassembled WGS sequence"/>
</dbReference>
<dbReference type="EMBL" id="PYMH01000013">
    <property type="protein sequence ID" value="PSU31812.1"/>
    <property type="molecule type" value="Genomic_DNA"/>
</dbReference>
<keyword evidence="4" id="KW-1185">Reference proteome</keyword>
<evidence type="ECO:0000256" key="1">
    <source>
        <dbReference type="SAM" id="MobiDB-lite"/>
    </source>
</evidence>
<feature type="compositionally biased region" description="Polar residues" evidence="1">
    <location>
        <begin position="136"/>
        <end position="146"/>
    </location>
</feature>
<feature type="transmembrane region" description="Helical" evidence="2">
    <location>
        <begin position="12"/>
        <end position="30"/>
    </location>
</feature>
<reference evidence="3 4" key="1">
    <citation type="submission" date="2018-03" db="EMBL/GenBank/DDBJ databases">
        <title>Whole genome sequencing of Histamine producing bacteria.</title>
        <authorList>
            <person name="Butler K."/>
        </authorList>
    </citation>
    <scope>NUCLEOTIDE SEQUENCE [LARGE SCALE GENOMIC DNA]</scope>
    <source>
        <strain evidence="3 4">JCM 13586</strain>
    </source>
</reference>
<organism evidence="3 4">
    <name type="scientific">Photobacterium lutimaris</name>
    <dbReference type="NCBI Taxonomy" id="388278"/>
    <lineage>
        <taxon>Bacteria</taxon>
        <taxon>Pseudomonadati</taxon>
        <taxon>Pseudomonadota</taxon>
        <taxon>Gammaproteobacteria</taxon>
        <taxon>Vibrionales</taxon>
        <taxon>Vibrionaceae</taxon>
        <taxon>Photobacterium</taxon>
    </lineage>
</organism>
<accession>A0A2T3ITZ2</accession>
<proteinExistence type="predicted"/>
<evidence type="ECO:0008006" key="5">
    <source>
        <dbReference type="Google" id="ProtNLM"/>
    </source>
</evidence>
<evidence type="ECO:0000313" key="3">
    <source>
        <dbReference type="EMBL" id="PSU31812.1"/>
    </source>
</evidence>
<evidence type="ECO:0000256" key="2">
    <source>
        <dbReference type="SAM" id="Phobius"/>
    </source>
</evidence>
<keyword evidence="2" id="KW-1133">Transmembrane helix</keyword>
<feature type="region of interest" description="Disordered" evidence="1">
    <location>
        <begin position="113"/>
        <end position="146"/>
    </location>
</feature>
<dbReference type="RefSeq" id="WP_107350942.1">
    <property type="nucleotide sequence ID" value="NZ_PYMH01000013.1"/>
</dbReference>
<feature type="compositionally biased region" description="Polar residues" evidence="1">
    <location>
        <begin position="113"/>
        <end position="123"/>
    </location>
</feature>
<comment type="caution">
    <text evidence="3">The sequence shown here is derived from an EMBL/GenBank/DDBJ whole genome shotgun (WGS) entry which is preliminary data.</text>
</comment>
<name>A0A2T3ITZ2_9GAMM</name>
<evidence type="ECO:0000313" key="4">
    <source>
        <dbReference type="Proteomes" id="UP000241222"/>
    </source>
</evidence>
<keyword evidence="2" id="KW-0812">Transmembrane</keyword>
<sequence length="249" mass="26196">MAQANSEKVKIIVLGVMLLGVGFVGVNMLFSGSIGATPSGASSSAALGQRIIETRVETAAPEIVRLERLPSLTSEDMAYLREVKKLHSQALKVESATAERDLARLSNETTQLKGENTMGSPFASSGGRGAPAPVMATTSSQISESVTQDVDPVERASRQAAPNPNQVFANIEVKSLTTSNSGKVSGWLSIEGGLVRIEKNARYGDFTIKEVRNRGVVLRSASTGLERYIGRSGIASGSNDTPVADSVES</sequence>
<dbReference type="AlphaFoldDB" id="A0A2T3ITZ2"/>